<dbReference type="Proteomes" id="UP001470288">
    <property type="component" value="Unassembled WGS sequence"/>
</dbReference>
<dbReference type="InterPro" id="IPR021729">
    <property type="entry name" value="DUF3298"/>
</dbReference>
<dbReference type="Gene3D" id="3.30.565.40">
    <property type="entry name" value="Fervidobacterium nodosum Rt17-B1 like"/>
    <property type="match status" value="1"/>
</dbReference>
<name>A0ABV1I4C9_9FIRM</name>
<feature type="chain" id="PRO_5045728274" evidence="2">
    <location>
        <begin position="20"/>
        <end position="580"/>
    </location>
</feature>
<gene>
    <name evidence="4" type="ORF">WMO62_14670</name>
</gene>
<sequence length="580" mass="64076">MKKRMLLLGMAIWMAAALAGCGNDTIASTDQATAADQEQSENATTETQTDGSQTDANIEQAATGAPLIQMENQQKDWHSDDGSKWLMHAETQQLQVEIPGNDAAAQKINDWSEADASTFWENAEKTSEYAENDLESMSTVSGMEDLGTYSYYYSSFQSYNVMRADSQVISLRSYNNDYTGGIHGDYAYYGTTFDTMTGEELKIQDIVADMPSFRQQATKDIDKYLQENYSDGLFEDYQDTVEQIWEGEDGFNWYLNESGIMVIFNPYVVGPYAMGAVTVPLPYSSYASYLNPDYTTPETISAGNGELMEETVTKIRTSRLGGGAQQTENSDAAVAQTDSGNSDAAVAQTGSGNTPVNYGDLNVYMDQKNEFGGGTLTIELNEQKEQTEYFDRLCDSQILYLEDGRVFVLLVADHASDDYELFLYEVTDGKLKLKDQQDNLFIGDGSVSAGGRKNGMLMLKKNVNVFGSYQCSMTYSIGDDGKLVPDEEFFQVDIDNYPYSVLTVTRELPVSVNGGQTTLQTGTQIRITGTNDAGIALFETTDGKVSGEIHYTEPEGDSEFYHKINGITEDQYFESIPYAG</sequence>
<feature type="signal peptide" evidence="2">
    <location>
        <begin position="1"/>
        <end position="19"/>
    </location>
</feature>
<dbReference type="RefSeq" id="WP_349145139.1">
    <property type="nucleotide sequence ID" value="NZ_JBBMFC010000041.1"/>
</dbReference>
<dbReference type="InterPro" id="IPR037126">
    <property type="entry name" value="PdaC/RsiV-like_sf"/>
</dbReference>
<keyword evidence="2" id="KW-0732">Signal</keyword>
<feature type="domain" description="DUF3298" evidence="3">
    <location>
        <begin position="206"/>
        <end position="284"/>
    </location>
</feature>
<dbReference type="PROSITE" id="PS51257">
    <property type="entry name" value="PROKAR_LIPOPROTEIN"/>
    <property type="match status" value="1"/>
</dbReference>
<comment type="caution">
    <text evidence="4">The sequence shown here is derived from an EMBL/GenBank/DDBJ whole genome shotgun (WGS) entry which is preliminary data.</text>
</comment>
<evidence type="ECO:0000313" key="5">
    <source>
        <dbReference type="Proteomes" id="UP001470288"/>
    </source>
</evidence>
<reference evidence="4 5" key="1">
    <citation type="submission" date="2024-03" db="EMBL/GenBank/DDBJ databases">
        <title>Human intestinal bacterial collection.</title>
        <authorList>
            <person name="Pauvert C."/>
            <person name="Hitch T.C.A."/>
            <person name="Clavel T."/>
        </authorList>
    </citation>
    <scope>NUCLEOTIDE SEQUENCE [LARGE SCALE GENOMIC DNA]</scope>
    <source>
        <strain evidence="4 5">CLA-AA-H78B</strain>
    </source>
</reference>
<proteinExistence type="predicted"/>
<accession>A0ABV1I4C9</accession>
<evidence type="ECO:0000256" key="1">
    <source>
        <dbReference type="SAM" id="MobiDB-lite"/>
    </source>
</evidence>
<dbReference type="Pfam" id="PF11738">
    <property type="entry name" value="DUF3298"/>
    <property type="match status" value="1"/>
</dbReference>
<dbReference type="Gene3D" id="3.90.640.20">
    <property type="entry name" value="Heat-shock cognate protein, ATPase"/>
    <property type="match status" value="1"/>
</dbReference>
<keyword evidence="5" id="KW-1185">Reference proteome</keyword>
<protein>
    <submittedName>
        <fullName evidence="4">RsiV family protein</fullName>
    </submittedName>
</protein>
<organism evidence="4 5">
    <name type="scientific">Hominiventricola aquisgranensis</name>
    <dbReference type="NCBI Taxonomy" id="3133164"/>
    <lineage>
        <taxon>Bacteria</taxon>
        <taxon>Bacillati</taxon>
        <taxon>Bacillota</taxon>
        <taxon>Clostridia</taxon>
        <taxon>Lachnospirales</taxon>
        <taxon>Lachnospiraceae</taxon>
        <taxon>Hominiventricola</taxon>
    </lineage>
</organism>
<evidence type="ECO:0000259" key="3">
    <source>
        <dbReference type="Pfam" id="PF11738"/>
    </source>
</evidence>
<evidence type="ECO:0000313" key="4">
    <source>
        <dbReference type="EMBL" id="MEQ2580053.1"/>
    </source>
</evidence>
<feature type="region of interest" description="Disordered" evidence="1">
    <location>
        <begin position="30"/>
        <end position="55"/>
    </location>
</feature>
<dbReference type="EMBL" id="JBBMFC010000041">
    <property type="protein sequence ID" value="MEQ2580053.1"/>
    <property type="molecule type" value="Genomic_DNA"/>
</dbReference>
<evidence type="ECO:0000256" key="2">
    <source>
        <dbReference type="SAM" id="SignalP"/>
    </source>
</evidence>